<feature type="compositionally biased region" description="Polar residues" evidence="1">
    <location>
        <begin position="56"/>
        <end position="69"/>
    </location>
</feature>
<feature type="compositionally biased region" description="Polar residues" evidence="1">
    <location>
        <begin position="234"/>
        <end position="267"/>
    </location>
</feature>
<protein>
    <submittedName>
        <fullName evidence="2">Uncharacterized protein</fullName>
    </submittedName>
</protein>
<feature type="compositionally biased region" description="Basic residues" evidence="1">
    <location>
        <begin position="214"/>
        <end position="223"/>
    </location>
</feature>
<organism evidence="2 3">
    <name type="scientific">Nephila pilipes</name>
    <name type="common">Giant wood spider</name>
    <name type="synonym">Nephila maculata</name>
    <dbReference type="NCBI Taxonomy" id="299642"/>
    <lineage>
        <taxon>Eukaryota</taxon>
        <taxon>Metazoa</taxon>
        <taxon>Ecdysozoa</taxon>
        <taxon>Arthropoda</taxon>
        <taxon>Chelicerata</taxon>
        <taxon>Arachnida</taxon>
        <taxon>Araneae</taxon>
        <taxon>Araneomorphae</taxon>
        <taxon>Entelegynae</taxon>
        <taxon>Araneoidea</taxon>
        <taxon>Nephilidae</taxon>
        <taxon>Nephila</taxon>
    </lineage>
</organism>
<name>A0A8X6QQ45_NEPPI</name>
<feature type="compositionally biased region" description="Basic and acidic residues" evidence="1">
    <location>
        <begin position="25"/>
        <end position="37"/>
    </location>
</feature>
<feature type="compositionally biased region" description="Basic residues" evidence="1">
    <location>
        <begin position="352"/>
        <end position="362"/>
    </location>
</feature>
<feature type="region of interest" description="Disordered" evidence="1">
    <location>
        <begin position="125"/>
        <end position="381"/>
    </location>
</feature>
<feature type="region of interest" description="Disordered" evidence="1">
    <location>
        <begin position="25"/>
        <end position="109"/>
    </location>
</feature>
<evidence type="ECO:0000256" key="1">
    <source>
        <dbReference type="SAM" id="MobiDB-lite"/>
    </source>
</evidence>
<evidence type="ECO:0000313" key="2">
    <source>
        <dbReference type="EMBL" id="GFU36946.1"/>
    </source>
</evidence>
<feature type="compositionally biased region" description="Polar residues" evidence="1">
    <location>
        <begin position="38"/>
        <end position="49"/>
    </location>
</feature>
<dbReference type="AlphaFoldDB" id="A0A8X6QQ45"/>
<evidence type="ECO:0000313" key="3">
    <source>
        <dbReference type="Proteomes" id="UP000887013"/>
    </source>
</evidence>
<keyword evidence="3" id="KW-1185">Reference proteome</keyword>
<comment type="caution">
    <text evidence="2">The sequence shown here is derived from an EMBL/GenBank/DDBJ whole genome shotgun (WGS) entry which is preliminary data.</text>
</comment>
<accession>A0A8X6QQ45</accession>
<proteinExistence type="predicted"/>
<feature type="compositionally biased region" description="Low complexity" evidence="1">
    <location>
        <begin position="125"/>
        <end position="138"/>
    </location>
</feature>
<dbReference type="Proteomes" id="UP000887013">
    <property type="component" value="Unassembled WGS sequence"/>
</dbReference>
<feature type="compositionally biased region" description="Low complexity" evidence="1">
    <location>
        <begin position="145"/>
        <end position="160"/>
    </location>
</feature>
<reference evidence="2" key="1">
    <citation type="submission" date="2020-08" db="EMBL/GenBank/DDBJ databases">
        <title>Multicomponent nature underlies the extraordinary mechanical properties of spider dragline silk.</title>
        <authorList>
            <person name="Kono N."/>
            <person name="Nakamura H."/>
            <person name="Mori M."/>
            <person name="Yoshida Y."/>
            <person name="Ohtoshi R."/>
            <person name="Malay A.D."/>
            <person name="Moran D.A.P."/>
            <person name="Tomita M."/>
            <person name="Numata K."/>
            <person name="Arakawa K."/>
        </authorList>
    </citation>
    <scope>NUCLEOTIDE SEQUENCE</scope>
</reference>
<dbReference type="EMBL" id="BMAW01084112">
    <property type="protein sequence ID" value="GFU36946.1"/>
    <property type="molecule type" value="Genomic_DNA"/>
</dbReference>
<sequence length="381" mass="42050">MCRLSGGSNKFLFQPWTVFEMSGKKNVKEATEEKETDSQSSPSSRPLTRSQRKMNVESSDANVASNVRQRSPRFLDRMTEAFGGARPKTSTSVKPEKGKKSKKASKTEAMQSILSVADKFKASQASLASSSYSSQDASGEFDSDSLGAGYSSGKSAASFSPHHQKTKSKSHKLAVAAGPSLKSIFKRSPKQKDESERNLIESEETNSEAETKKAVRKTKKKKAEKFNEYKAVTGNFSKANISRTPSTGPESEPTYTSELDSELSSPANEMAQLQIKEHSSRSLYANKIPSIVDPSHPSTSQGNYGETHGSRATLMRDQSKQRRKQAVSPYTSPRKKCRCKSGFHSDPECPIRIRKKKIHNRKKGLEPPRRSKSKSPSPSRK</sequence>
<gene>
    <name evidence="2" type="ORF">NPIL_643081</name>
</gene>
<feature type="compositionally biased region" description="Basic residues" evidence="1">
    <location>
        <begin position="162"/>
        <end position="172"/>
    </location>
</feature>
<dbReference type="OrthoDB" id="10635790at2759"/>
<feature type="compositionally biased region" description="Basic and acidic residues" evidence="1">
    <location>
        <begin position="190"/>
        <end position="200"/>
    </location>
</feature>